<organism evidence="1 2">
    <name type="scientific">candidate division MSBL1 archaeon SCGC-AAA261F17</name>
    <dbReference type="NCBI Taxonomy" id="1698274"/>
    <lineage>
        <taxon>Archaea</taxon>
        <taxon>Methanobacteriati</taxon>
        <taxon>Methanobacteriota</taxon>
        <taxon>candidate division MSBL1</taxon>
    </lineage>
</organism>
<dbReference type="EMBL" id="LHXY01000022">
    <property type="protein sequence ID" value="KXB01899.1"/>
    <property type="molecule type" value="Genomic_DNA"/>
</dbReference>
<dbReference type="InterPro" id="IPR035093">
    <property type="entry name" value="RelE/ParE_toxin_dom_sf"/>
</dbReference>
<protein>
    <recommendedName>
        <fullName evidence="3">Addiction module toxin RelE</fullName>
    </recommendedName>
</protein>
<reference evidence="1 2" key="1">
    <citation type="journal article" date="2016" name="Sci. Rep.">
        <title>Metabolic traits of an uncultured archaeal lineage -MSBL1- from brine pools of the Red Sea.</title>
        <authorList>
            <person name="Mwirichia R."/>
            <person name="Alam I."/>
            <person name="Rashid M."/>
            <person name="Vinu M."/>
            <person name="Ba-Alawi W."/>
            <person name="Anthony Kamau A."/>
            <person name="Kamanda Ngugi D."/>
            <person name="Goker M."/>
            <person name="Klenk H.P."/>
            <person name="Bajic V."/>
            <person name="Stingl U."/>
        </authorList>
    </citation>
    <scope>NUCLEOTIDE SEQUENCE [LARGE SCALE GENOMIC DNA]</scope>
    <source>
        <strain evidence="1">SCGC-AAA261F17</strain>
    </source>
</reference>
<keyword evidence="2" id="KW-1185">Reference proteome</keyword>
<sequence length="66" mass="7766">MLGKDINSSIQDPVCMTYEVETTESFDKEFKKKHKDKRDYLKSIISKLEKYPDKYGKPLRGRLHGT</sequence>
<dbReference type="Gene3D" id="3.30.2310.20">
    <property type="entry name" value="RelE-like"/>
    <property type="match status" value="1"/>
</dbReference>
<evidence type="ECO:0000313" key="1">
    <source>
        <dbReference type="EMBL" id="KXB01899.1"/>
    </source>
</evidence>
<dbReference type="SUPFAM" id="SSF143011">
    <property type="entry name" value="RelE-like"/>
    <property type="match status" value="1"/>
</dbReference>
<evidence type="ECO:0000313" key="2">
    <source>
        <dbReference type="Proteomes" id="UP000070035"/>
    </source>
</evidence>
<dbReference type="AlphaFoldDB" id="A0A133V628"/>
<name>A0A133V628_9EURY</name>
<proteinExistence type="predicted"/>
<accession>A0A133V628</accession>
<dbReference type="Proteomes" id="UP000070035">
    <property type="component" value="Unassembled WGS sequence"/>
</dbReference>
<comment type="caution">
    <text evidence="1">The sequence shown here is derived from an EMBL/GenBank/DDBJ whole genome shotgun (WGS) entry which is preliminary data.</text>
</comment>
<evidence type="ECO:0008006" key="3">
    <source>
        <dbReference type="Google" id="ProtNLM"/>
    </source>
</evidence>
<gene>
    <name evidence="1" type="ORF">AKJ44_01915</name>
</gene>